<feature type="domain" description="F-box" evidence="2">
    <location>
        <begin position="1"/>
        <end position="46"/>
    </location>
</feature>
<dbReference type="EMBL" id="JAJVCZ030000001">
    <property type="protein sequence ID" value="KAL0264148.1"/>
    <property type="molecule type" value="Genomic_DNA"/>
</dbReference>
<dbReference type="Proteomes" id="UP001430584">
    <property type="component" value="Unassembled WGS sequence"/>
</dbReference>
<dbReference type="Gene3D" id="1.20.1280.50">
    <property type="match status" value="1"/>
</dbReference>
<dbReference type="PROSITE" id="PS50181">
    <property type="entry name" value="FBOX"/>
    <property type="match status" value="1"/>
</dbReference>
<dbReference type="Pfam" id="PF12937">
    <property type="entry name" value="F-box-like"/>
    <property type="match status" value="1"/>
</dbReference>
<keyword evidence="4" id="KW-1185">Reference proteome</keyword>
<organism evidence="3 4">
    <name type="scientific">Diplodia seriata</name>
    <dbReference type="NCBI Taxonomy" id="420778"/>
    <lineage>
        <taxon>Eukaryota</taxon>
        <taxon>Fungi</taxon>
        <taxon>Dikarya</taxon>
        <taxon>Ascomycota</taxon>
        <taxon>Pezizomycotina</taxon>
        <taxon>Dothideomycetes</taxon>
        <taxon>Dothideomycetes incertae sedis</taxon>
        <taxon>Botryosphaeriales</taxon>
        <taxon>Botryosphaeriaceae</taxon>
        <taxon>Diplodia</taxon>
    </lineage>
</organism>
<comment type="caution">
    <text evidence="3">The sequence shown here is derived from an EMBL/GenBank/DDBJ whole genome shotgun (WGS) entry which is preliminary data.</text>
</comment>
<sequence>MASITALPTELLIQIASYLDKDDLCAVRQSSKRLAATASYTLFHTIRLYPSPKSIEKYYAFLESPELNKAVRHVYLNTIEENALLATPDAATGYIPRPYDPSVLHPDAPVIRTSPLRWSHLFAHLLKHAPHLRTFRIGSSGLGGWHHRHVPPSATHPADNDNNNDNDNDNDNNNNDDATDPSHPRIYANLRTALHPDRYLICHMGIGPSWYTDLGTLAWPALFEPEDGAGTRAGDETERFIDALEAGDVDAEDKAALVALLRGIGQVREGEEEGVEVGGMLGRAWGWRDAAVYGSIGPRDPDAWP</sequence>
<dbReference type="InterPro" id="IPR001810">
    <property type="entry name" value="F-box_dom"/>
</dbReference>
<dbReference type="PANTHER" id="PTHR42057:SF2">
    <property type="entry name" value="F-BOX DOMAIN PROTEIN (AFU_ORTHOLOGUE AFUA_4G00200)-RELATED"/>
    <property type="match status" value="1"/>
</dbReference>
<dbReference type="RefSeq" id="XP_066636888.1">
    <property type="nucleotide sequence ID" value="XM_066771609.1"/>
</dbReference>
<feature type="region of interest" description="Disordered" evidence="1">
    <location>
        <begin position="146"/>
        <end position="184"/>
    </location>
</feature>
<dbReference type="CDD" id="cd09917">
    <property type="entry name" value="F-box_SF"/>
    <property type="match status" value="1"/>
</dbReference>
<name>A0ABR3CWC7_9PEZI</name>
<dbReference type="PANTHER" id="PTHR42057">
    <property type="entry name" value="F-BOX DOMAIN PROTEIN (AFU_ORTHOLOGUE AFUA_4G00200)"/>
    <property type="match status" value="1"/>
</dbReference>
<evidence type="ECO:0000259" key="2">
    <source>
        <dbReference type="PROSITE" id="PS50181"/>
    </source>
</evidence>
<evidence type="ECO:0000313" key="4">
    <source>
        <dbReference type="Proteomes" id="UP001430584"/>
    </source>
</evidence>
<dbReference type="InterPro" id="IPR036047">
    <property type="entry name" value="F-box-like_dom_sf"/>
</dbReference>
<evidence type="ECO:0000313" key="3">
    <source>
        <dbReference type="EMBL" id="KAL0264148.1"/>
    </source>
</evidence>
<accession>A0ABR3CWC7</accession>
<protein>
    <recommendedName>
        <fullName evidence="2">F-box domain-containing protein</fullName>
    </recommendedName>
</protein>
<dbReference type="SUPFAM" id="SSF81383">
    <property type="entry name" value="F-box domain"/>
    <property type="match status" value="1"/>
</dbReference>
<proteinExistence type="predicted"/>
<evidence type="ECO:0000256" key="1">
    <source>
        <dbReference type="SAM" id="MobiDB-lite"/>
    </source>
</evidence>
<reference evidence="3 4" key="1">
    <citation type="submission" date="2024-02" db="EMBL/GenBank/DDBJ databases">
        <title>De novo assembly and annotation of 12 fungi associated with fruit tree decline syndrome in Ontario, Canada.</title>
        <authorList>
            <person name="Sulman M."/>
            <person name="Ellouze W."/>
            <person name="Ilyukhin E."/>
        </authorList>
    </citation>
    <scope>NUCLEOTIDE SEQUENCE [LARGE SCALE GENOMIC DNA]</scope>
    <source>
        <strain evidence="3 4">FDS-637</strain>
    </source>
</reference>
<dbReference type="GeneID" id="92004179"/>
<gene>
    <name evidence="3" type="ORF">SLS55_000094</name>
</gene>